<reference evidence="3 4" key="1">
    <citation type="submission" date="2017-12" db="EMBL/GenBank/DDBJ databases">
        <title>The draft genome sequence of Brumimicrobium saltpan LHR20.</title>
        <authorList>
            <person name="Do Z.-J."/>
            <person name="Luo H.-R."/>
        </authorList>
    </citation>
    <scope>NUCLEOTIDE SEQUENCE [LARGE SCALE GENOMIC DNA]</scope>
    <source>
        <strain evidence="3 4">LHR20</strain>
    </source>
</reference>
<protein>
    <recommendedName>
        <fullName evidence="5">SPOR domain-containing protein</fullName>
    </recommendedName>
</protein>
<evidence type="ECO:0000313" key="4">
    <source>
        <dbReference type="Proteomes" id="UP000236654"/>
    </source>
</evidence>
<feature type="chain" id="PRO_5014141687" description="SPOR domain-containing protein" evidence="2">
    <location>
        <begin position="20"/>
        <end position="182"/>
    </location>
</feature>
<feature type="region of interest" description="Disordered" evidence="1">
    <location>
        <begin position="37"/>
        <end position="58"/>
    </location>
</feature>
<accession>A0A2I0R6K9</accession>
<organism evidence="3 4">
    <name type="scientific">Brumimicrobium salinarum</name>
    <dbReference type="NCBI Taxonomy" id="2058658"/>
    <lineage>
        <taxon>Bacteria</taxon>
        <taxon>Pseudomonadati</taxon>
        <taxon>Bacteroidota</taxon>
        <taxon>Flavobacteriia</taxon>
        <taxon>Flavobacteriales</taxon>
        <taxon>Crocinitomicaceae</taxon>
        <taxon>Brumimicrobium</taxon>
    </lineage>
</organism>
<feature type="signal peptide" evidence="2">
    <location>
        <begin position="1"/>
        <end position="19"/>
    </location>
</feature>
<dbReference type="AlphaFoldDB" id="A0A2I0R6K9"/>
<proteinExistence type="predicted"/>
<dbReference type="EMBL" id="PJNI01000001">
    <property type="protein sequence ID" value="PKR82223.1"/>
    <property type="molecule type" value="Genomic_DNA"/>
</dbReference>
<evidence type="ECO:0000256" key="2">
    <source>
        <dbReference type="SAM" id="SignalP"/>
    </source>
</evidence>
<evidence type="ECO:0000256" key="1">
    <source>
        <dbReference type="SAM" id="MobiDB-lite"/>
    </source>
</evidence>
<keyword evidence="4" id="KW-1185">Reference proteome</keyword>
<evidence type="ECO:0000313" key="3">
    <source>
        <dbReference type="EMBL" id="PKR82223.1"/>
    </source>
</evidence>
<keyword evidence="2" id="KW-0732">Signal</keyword>
<sequence>MRFITLIIILFSVTSISSAQNEWWKNASGKELDKKHTTKMQNNNPQDFQGKDSSKAMENVQPGDVNVKKSASIAKIIKFKSATVPPNIAPTMEGYRIQLFFDQDRDAVNKARSEVMQIDDETTTYIEYRAPNYLLLLGDFRQQLDAEKVRAKLISNFPEAIVIEDEIYLPKLKEKKGEEHED</sequence>
<comment type="caution">
    <text evidence="3">The sequence shown here is derived from an EMBL/GenBank/DDBJ whole genome shotgun (WGS) entry which is preliminary data.</text>
</comment>
<gene>
    <name evidence="3" type="ORF">CW751_02510</name>
</gene>
<name>A0A2I0R6K9_9FLAO</name>
<dbReference type="Proteomes" id="UP000236654">
    <property type="component" value="Unassembled WGS sequence"/>
</dbReference>
<evidence type="ECO:0008006" key="5">
    <source>
        <dbReference type="Google" id="ProtNLM"/>
    </source>
</evidence>